<dbReference type="Gene3D" id="3.90.79.10">
    <property type="entry name" value="Nucleoside Triphosphate Pyrophosphohydrolase"/>
    <property type="match status" value="1"/>
</dbReference>
<name>A0AAW5QXF0_9HYPH</name>
<dbReference type="Pfam" id="PF00293">
    <property type="entry name" value="NUDIX"/>
    <property type="match status" value="1"/>
</dbReference>
<evidence type="ECO:0000259" key="11">
    <source>
        <dbReference type="PROSITE" id="PS51462"/>
    </source>
</evidence>
<keyword evidence="13" id="KW-1185">Reference proteome</keyword>
<dbReference type="PANTHER" id="PTHR11839">
    <property type="entry name" value="UDP/ADP-SUGAR PYROPHOSPHATASE"/>
    <property type="match status" value="1"/>
</dbReference>
<organism evidence="12 13">
    <name type="scientific">Microbaculum marinisediminis</name>
    <dbReference type="NCBI Taxonomy" id="2931392"/>
    <lineage>
        <taxon>Bacteria</taxon>
        <taxon>Pseudomonadati</taxon>
        <taxon>Pseudomonadota</taxon>
        <taxon>Alphaproteobacteria</taxon>
        <taxon>Hyphomicrobiales</taxon>
        <taxon>Tepidamorphaceae</taxon>
        <taxon>Microbaculum</taxon>
    </lineage>
</organism>
<dbReference type="NCBIfam" id="TIGR00052">
    <property type="entry name" value="nudix-type nucleoside diphosphatase, YffH/AdpP family"/>
    <property type="match status" value="1"/>
</dbReference>
<comment type="catalytic activity">
    <reaction evidence="1">
        <text>GDP-alpha-D-mannose + H2O = alpha-D-mannose 1-phosphate + GMP + 2 H(+)</text>
        <dbReference type="Rhea" id="RHEA:27978"/>
        <dbReference type="ChEBI" id="CHEBI:15377"/>
        <dbReference type="ChEBI" id="CHEBI:15378"/>
        <dbReference type="ChEBI" id="CHEBI:57527"/>
        <dbReference type="ChEBI" id="CHEBI:58115"/>
        <dbReference type="ChEBI" id="CHEBI:58409"/>
    </reaction>
</comment>
<reference evidence="12 13" key="1">
    <citation type="submission" date="2022-04" db="EMBL/GenBank/DDBJ databases">
        <authorList>
            <person name="Ye Y.-Q."/>
            <person name="Du Z.-J."/>
        </authorList>
    </citation>
    <scope>NUCLEOTIDE SEQUENCE [LARGE SCALE GENOMIC DNA]</scope>
    <source>
        <strain evidence="12 13">A6E488</strain>
    </source>
</reference>
<protein>
    <recommendedName>
        <fullName evidence="5">GDP-mannose pyrophosphatase</fullName>
    </recommendedName>
    <alternativeName>
        <fullName evidence="7">GDP-mannose hydrolase</fullName>
    </alternativeName>
    <alternativeName>
        <fullName evidence="8">GDPMK</fullName>
    </alternativeName>
</protein>
<dbReference type="GO" id="GO:0019693">
    <property type="term" value="P:ribose phosphate metabolic process"/>
    <property type="evidence" value="ECO:0007669"/>
    <property type="project" value="TreeGrafter"/>
</dbReference>
<comment type="similarity">
    <text evidence="3">Belongs to the Nudix hydrolase family. NudK subfamily.</text>
</comment>
<evidence type="ECO:0000256" key="3">
    <source>
        <dbReference type="ARBA" id="ARBA00007275"/>
    </source>
</evidence>
<comment type="subunit">
    <text evidence="4">Homodimer.</text>
</comment>
<keyword evidence="9" id="KW-0479">Metal-binding</keyword>
<dbReference type="SUPFAM" id="SSF55811">
    <property type="entry name" value="Nudix"/>
    <property type="match status" value="1"/>
</dbReference>
<dbReference type="GO" id="GO:0046872">
    <property type="term" value="F:metal ion binding"/>
    <property type="evidence" value="ECO:0007669"/>
    <property type="project" value="UniProtKB-KW"/>
</dbReference>
<dbReference type="Proteomes" id="UP001320898">
    <property type="component" value="Unassembled WGS sequence"/>
</dbReference>
<evidence type="ECO:0000256" key="2">
    <source>
        <dbReference type="ARBA" id="ARBA00001946"/>
    </source>
</evidence>
<dbReference type="AlphaFoldDB" id="A0AAW5QXF0"/>
<evidence type="ECO:0000256" key="6">
    <source>
        <dbReference type="ARBA" id="ARBA00022801"/>
    </source>
</evidence>
<feature type="binding site" evidence="9">
    <location>
        <position position="153"/>
    </location>
    <ligand>
        <name>Mg(2+)</name>
        <dbReference type="ChEBI" id="CHEBI:18420"/>
        <label>1</label>
    </ligand>
</feature>
<evidence type="ECO:0000256" key="5">
    <source>
        <dbReference type="ARBA" id="ARBA00016377"/>
    </source>
</evidence>
<dbReference type="InterPro" id="IPR004385">
    <property type="entry name" value="NDP_pyrophosphatase"/>
</dbReference>
<proteinExistence type="inferred from homology"/>
<dbReference type="RefSeq" id="WP_261614604.1">
    <property type="nucleotide sequence ID" value="NZ_JALIDZ010000002.1"/>
</dbReference>
<dbReference type="GO" id="GO:0005829">
    <property type="term" value="C:cytosol"/>
    <property type="evidence" value="ECO:0007669"/>
    <property type="project" value="TreeGrafter"/>
</dbReference>
<comment type="cofactor">
    <cofactor evidence="2 9">
        <name>Mg(2+)</name>
        <dbReference type="ChEBI" id="CHEBI:18420"/>
    </cofactor>
</comment>
<evidence type="ECO:0000256" key="10">
    <source>
        <dbReference type="PIRSR" id="PIRSR604385-3"/>
    </source>
</evidence>
<evidence type="ECO:0000256" key="9">
    <source>
        <dbReference type="PIRSR" id="PIRSR604385-2"/>
    </source>
</evidence>
<dbReference type="GO" id="GO:0016818">
    <property type="term" value="F:hydrolase activity, acting on acid anhydrides, in phosphorus-containing anhydrides"/>
    <property type="evidence" value="ECO:0007669"/>
    <property type="project" value="InterPro"/>
</dbReference>
<dbReference type="PROSITE" id="PS51462">
    <property type="entry name" value="NUDIX"/>
    <property type="match status" value="1"/>
</dbReference>
<dbReference type="InterPro" id="IPR000086">
    <property type="entry name" value="NUDIX_hydrolase_dom"/>
</dbReference>
<keyword evidence="9" id="KW-0460">Magnesium</keyword>
<comment type="caution">
    <text evidence="12">The sequence shown here is derived from an EMBL/GenBank/DDBJ whole genome shotgun (WGS) entry which is preliminary data.</text>
</comment>
<feature type="short sequence motif" description="Nudix box" evidence="10">
    <location>
        <begin position="87"/>
        <end position="108"/>
    </location>
</feature>
<dbReference type="InterPro" id="IPR015797">
    <property type="entry name" value="NUDIX_hydrolase-like_dom_sf"/>
</dbReference>
<dbReference type="PANTHER" id="PTHR11839:SF18">
    <property type="entry name" value="NUDIX HYDROLASE DOMAIN-CONTAINING PROTEIN"/>
    <property type="match status" value="1"/>
</dbReference>
<accession>A0AAW5QXF0</accession>
<gene>
    <name evidence="12" type="ORF">MUB46_04070</name>
</gene>
<sequence>MGKAQDGPRIVDEETVYDGFVRLTRYTVEAPWHGRLLRFDREVHFHGHVAAILPVDPDRKVGLLIRQFRLSPLLDGGDGWLWEVPGGLLGGDPPPRCAVKEAQEEAGIAIQALESLGDLLSSPGIVRECVHLFWGTYEGPPPAATGGLDHEGEMIEVHELPMADIARMTENGDIVDAKSAIAVFRLKARRPDLFAG</sequence>
<evidence type="ECO:0000256" key="1">
    <source>
        <dbReference type="ARBA" id="ARBA00000847"/>
    </source>
</evidence>
<feature type="binding site" evidence="9">
    <location>
        <position position="105"/>
    </location>
    <ligand>
        <name>Mg(2+)</name>
        <dbReference type="ChEBI" id="CHEBI:18420"/>
        <label>1</label>
    </ligand>
</feature>
<feature type="domain" description="Nudix hydrolase" evidence="11">
    <location>
        <begin position="45"/>
        <end position="182"/>
    </location>
</feature>
<dbReference type="EMBL" id="JALIDZ010000002">
    <property type="protein sequence ID" value="MCT8971029.1"/>
    <property type="molecule type" value="Genomic_DNA"/>
</dbReference>
<feature type="binding site" evidence="9">
    <location>
        <position position="101"/>
    </location>
    <ligand>
        <name>Mg(2+)</name>
        <dbReference type="ChEBI" id="CHEBI:18420"/>
        <label>1</label>
    </ligand>
</feature>
<keyword evidence="6 12" id="KW-0378">Hydrolase</keyword>
<evidence type="ECO:0000256" key="7">
    <source>
        <dbReference type="ARBA" id="ARBA00032162"/>
    </source>
</evidence>
<evidence type="ECO:0000313" key="12">
    <source>
        <dbReference type="EMBL" id="MCT8971029.1"/>
    </source>
</evidence>
<evidence type="ECO:0000256" key="4">
    <source>
        <dbReference type="ARBA" id="ARBA00011738"/>
    </source>
</evidence>
<evidence type="ECO:0000313" key="13">
    <source>
        <dbReference type="Proteomes" id="UP001320898"/>
    </source>
</evidence>
<evidence type="ECO:0000256" key="8">
    <source>
        <dbReference type="ARBA" id="ARBA00032272"/>
    </source>
</evidence>
<dbReference type="GO" id="GO:0006753">
    <property type="term" value="P:nucleoside phosphate metabolic process"/>
    <property type="evidence" value="ECO:0007669"/>
    <property type="project" value="TreeGrafter"/>
</dbReference>